<evidence type="ECO:0000256" key="1">
    <source>
        <dbReference type="ARBA" id="ARBA00005725"/>
    </source>
</evidence>
<dbReference type="OrthoDB" id="419598at2759"/>
<evidence type="ECO:0000256" key="2">
    <source>
        <dbReference type="ARBA" id="ARBA00022857"/>
    </source>
</evidence>
<dbReference type="CDD" id="cd05259">
    <property type="entry name" value="PCBER_SDR_a"/>
    <property type="match status" value="1"/>
</dbReference>
<dbReference type="GO" id="GO:0016491">
    <property type="term" value="F:oxidoreductase activity"/>
    <property type="evidence" value="ECO:0007669"/>
    <property type="project" value="UniProtKB-KW"/>
</dbReference>
<keyword evidence="3" id="KW-0560">Oxidoreductase</keyword>
<comment type="caution">
    <text evidence="5">The sequence shown here is derived from an EMBL/GenBank/DDBJ whole genome shotgun (WGS) entry which is preliminary data.</text>
</comment>
<dbReference type="Pfam" id="PF13460">
    <property type="entry name" value="NAD_binding_10"/>
    <property type="match status" value="1"/>
</dbReference>
<sequence>MAEGFAKDAPQGFRNYVKNVAIVGAGGNIGRALAEQLLKTGKHTVTAITRTDSTSSPPHGVKTASVNYQNHDSLVAALKGQDFLIITLSLSAAPGTHTSLVRAAAEAGVPYVMPNAYSINVHSEGIQRDVPIAKVVLENIAEVQKAGLKSVTLVNGFWYEYSLVAGPSTFGFDLKSRTVTLYDDGRKAIDISTWAQCGRAVASLLSQKILPEDDNDRSTTISQFDNKTVFVSSFKVSQRDMLDSVMRVTGTADSDWKLEHENSEKRYKDGVDELNQGKQDGFLKMLYARVFQPSGDADFESDNDLLGLPVEDLDEATRKALLV</sequence>
<dbReference type="AlphaFoldDB" id="A0A4T0VU81"/>
<dbReference type="SUPFAM" id="SSF51735">
    <property type="entry name" value="NAD(P)-binding Rossmann-fold domains"/>
    <property type="match status" value="1"/>
</dbReference>
<feature type="domain" description="NAD(P)-binding" evidence="4">
    <location>
        <begin position="24"/>
        <end position="113"/>
    </location>
</feature>
<dbReference type="EMBL" id="MWPZ01000006">
    <property type="protein sequence ID" value="TIC96168.1"/>
    <property type="molecule type" value="Genomic_DNA"/>
</dbReference>
<dbReference type="Proteomes" id="UP000305883">
    <property type="component" value="Unassembled WGS sequence"/>
</dbReference>
<evidence type="ECO:0000259" key="4">
    <source>
        <dbReference type="Pfam" id="PF13460"/>
    </source>
</evidence>
<protein>
    <recommendedName>
        <fullName evidence="4">NAD(P)-binding domain-containing protein</fullName>
    </recommendedName>
</protein>
<dbReference type="InterPro" id="IPR036291">
    <property type="entry name" value="NAD(P)-bd_dom_sf"/>
</dbReference>
<evidence type="ECO:0000313" key="5">
    <source>
        <dbReference type="EMBL" id="TIC96168.1"/>
    </source>
</evidence>
<dbReference type="InterPro" id="IPR016040">
    <property type="entry name" value="NAD(P)-bd_dom"/>
</dbReference>
<name>A0A4T0VU81_9PEZI</name>
<organism evidence="5 6">
    <name type="scientific">Colletotrichum higginsianum</name>
    <dbReference type="NCBI Taxonomy" id="80884"/>
    <lineage>
        <taxon>Eukaryota</taxon>
        <taxon>Fungi</taxon>
        <taxon>Dikarya</taxon>
        <taxon>Ascomycota</taxon>
        <taxon>Pezizomycotina</taxon>
        <taxon>Sordariomycetes</taxon>
        <taxon>Hypocreomycetidae</taxon>
        <taxon>Glomerellales</taxon>
        <taxon>Glomerellaceae</taxon>
        <taxon>Colletotrichum</taxon>
        <taxon>Colletotrichum destructivum species complex</taxon>
    </lineage>
</organism>
<evidence type="ECO:0000313" key="6">
    <source>
        <dbReference type="Proteomes" id="UP000305883"/>
    </source>
</evidence>
<reference evidence="5 6" key="1">
    <citation type="journal article" date="2019" name="Genome Biol. Evol.">
        <title>Genomic Plasticity Mediated by Transposable Elements in the Plant Pathogenic Fungus Colletotrichum higginsianum.</title>
        <authorList>
            <person name="Tsushima A."/>
            <person name="Gan P."/>
            <person name="Kumakura N."/>
            <person name="Narusaka M."/>
            <person name="Takano Y."/>
            <person name="Narusaka Y."/>
            <person name="Shirasu K."/>
        </authorList>
    </citation>
    <scope>NUCLEOTIDE SEQUENCE [LARGE SCALE GENOMIC DNA]</scope>
    <source>
        <strain evidence="5 6">MAFF305635-RFP</strain>
    </source>
</reference>
<keyword evidence="2" id="KW-0521">NADP</keyword>
<gene>
    <name evidence="5" type="ORF">CH35J_008012</name>
</gene>
<proteinExistence type="inferred from homology"/>
<dbReference type="PANTHER" id="PTHR47706">
    <property type="entry name" value="NMRA-LIKE FAMILY PROTEIN"/>
    <property type="match status" value="1"/>
</dbReference>
<comment type="similarity">
    <text evidence="1">Belongs to the NmrA-type oxidoreductase family. Isoflavone reductase subfamily.</text>
</comment>
<dbReference type="InterPro" id="IPR051609">
    <property type="entry name" value="NmrA/Isoflavone_reductase-like"/>
</dbReference>
<evidence type="ECO:0000256" key="3">
    <source>
        <dbReference type="ARBA" id="ARBA00023002"/>
    </source>
</evidence>
<dbReference type="Gene3D" id="3.40.50.720">
    <property type="entry name" value="NAD(P)-binding Rossmann-like Domain"/>
    <property type="match status" value="1"/>
</dbReference>
<dbReference type="PANTHER" id="PTHR47706:SF7">
    <property type="entry name" value="CIPA-LIKE, PUTATIVE (AFU_ORTHOLOGUE AFUA_1G01630)-RELATED"/>
    <property type="match status" value="1"/>
</dbReference>
<accession>A0A4T0VU81</accession>
<dbReference type="InterPro" id="IPR045312">
    <property type="entry name" value="PCBER-like"/>
</dbReference>